<evidence type="ECO:0000313" key="2">
    <source>
        <dbReference type="Proteomes" id="UP000789831"/>
    </source>
</evidence>
<reference evidence="1" key="1">
    <citation type="submission" date="2021-06" db="EMBL/GenBank/DDBJ databases">
        <authorList>
            <person name="Kallberg Y."/>
            <person name="Tangrot J."/>
            <person name="Rosling A."/>
        </authorList>
    </citation>
    <scope>NUCLEOTIDE SEQUENCE</scope>
    <source>
        <strain evidence="1">MT106</strain>
    </source>
</reference>
<protein>
    <submittedName>
        <fullName evidence="1">11464_t:CDS:1</fullName>
    </submittedName>
</protein>
<feature type="non-terminal residue" evidence="1">
    <location>
        <position position="64"/>
    </location>
</feature>
<organism evidence="1 2">
    <name type="scientific">Ambispora gerdemannii</name>
    <dbReference type="NCBI Taxonomy" id="144530"/>
    <lineage>
        <taxon>Eukaryota</taxon>
        <taxon>Fungi</taxon>
        <taxon>Fungi incertae sedis</taxon>
        <taxon>Mucoromycota</taxon>
        <taxon>Glomeromycotina</taxon>
        <taxon>Glomeromycetes</taxon>
        <taxon>Archaeosporales</taxon>
        <taxon>Ambisporaceae</taxon>
        <taxon>Ambispora</taxon>
    </lineage>
</organism>
<proteinExistence type="predicted"/>
<dbReference type="EMBL" id="CAJVPL010017779">
    <property type="protein sequence ID" value="CAG8699910.1"/>
    <property type="molecule type" value="Genomic_DNA"/>
</dbReference>
<keyword evidence="2" id="KW-1185">Reference proteome</keyword>
<name>A0A9N9HPP7_9GLOM</name>
<accession>A0A9N9HPP7</accession>
<evidence type="ECO:0000313" key="1">
    <source>
        <dbReference type="EMBL" id="CAG8699910.1"/>
    </source>
</evidence>
<gene>
    <name evidence="1" type="ORF">AGERDE_LOCUS13458</name>
</gene>
<comment type="caution">
    <text evidence="1">The sequence shown here is derived from an EMBL/GenBank/DDBJ whole genome shotgun (WGS) entry which is preliminary data.</text>
</comment>
<dbReference type="Proteomes" id="UP000789831">
    <property type="component" value="Unassembled WGS sequence"/>
</dbReference>
<sequence>GSKAGELIELLWLPIGSMIVPCQFYDSSMTVPGTTRSLPWCQLGSFKSHALKIDQNYGNQIGAK</sequence>
<feature type="non-terminal residue" evidence="1">
    <location>
        <position position="1"/>
    </location>
</feature>
<dbReference type="AlphaFoldDB" id="A0A9N9HPP7"/>